<evidence type="ECO:0000259" key="2">
    <source>
        <dbReference type="Pfam" id="PF13451"/>
    </source>
</evidence>
<evidence type="ECO:0000259" key="1">
    <source>
        <dbReference type="Pfam" id="PF09382"/>
    </source>
</evidence>
<dbReference type="GO" id="GO:0006260">
    <property type="term" value="P:DNA replication"/>
    <property type="evidence" value="ECO:0007669"/>
    <property type="project" value="InterPro"/>
</dbReference>
<keyword evidence="3" id="KW-0378">Hydrolase</keyword>
<dbReference type="EMBL" id="CP022315">
    <property type="protein sequence ID" value="ASK60766.1"/>
    <property type="molecule type" value="Genomic_DNA"/>
</dbReference>
<organism evidence="3 4">
    <name type="scientific">Virgibacillus phasianinus</name>
    <dbReference type="NCBI Taxonomy" id="2017483"/>
    <lineage>
        <taxon>Bacteria</taxon>
        <taxon>Bacillati</taxon>
        <taxon>Bacillota</taxon>
        <taxon>Bacilli</taxon>
        <taxon>Bacillales</taxon>
        <taxon>Bacillaceae</taxon>
        <taxon>Virgibacillus</taxon>
    </lineage>
</organism>
<dbReference type="RefSeq" id="WP_089060043.1">
    <property type="nucleotide sequence ID" value="NZ_CP022315.1"/>
</dbReference>
<feature type="domain" description="RQC" evidence="1">
    <location>
        <begin position="11"/>
        <end position="102"/>
    </location>
</feature>
<dbReference type="InterPro" id="IPR025306">
    <property type="entry name" value="Zn-bnd_dom_prob"/>
</dbReference>
<dbReference type="SUPFAM" id="SSF46785">
    <property type="entry name" value="Winged helix' DNA-binding domain"/>
    <property type="match status" value="1"/>
</dbReference>
<keyword evidence="3" id="KW-0547">Nucleotide-binding</keyword>
<feature type="domain" description="Probable zinc-binding" evidence="2">
    <location>
        <begin position="205"/>
        <end position="245"/>
    </location>
</feature>
<proteinExistence type="predicted"/>
<dbReference type="AlphaFoldDB" id="A0A220TYH5"/>
<dbReference type="InterPro" id="IPR036390">
    <property type="entry name" value="WH_DNA-bd_sf"/>
</dbReference>
<dbReference type="NCBIfam" id="NF041107">
    <property type="entry name" value="RQC_minor_1"/>
    <property type="match status" value="1"/>
</dbReference>
<sequence>MKYNAGQLPEEEIRVILRAADTIIASGGRTLLAKILKGSREKKVLALELDKCPSYGFFRSEKLENVIEKIDWMIDFDFLDTKYRGKLPMIVFTERGWKIESDQLTDELLHEWDEWLEHDRQTVDMNYLKDRNREMILLLLDKVSETGETKYIPYLKAWEEIDYKKVRARIREIISALESSEPINLESAEQRKVSIQDALQGEAPQDILLKCWECGERFTFRVGEQRFYKQKGFVYPKRCTDCRDKIRYGDFL</sequence>
<dbReference type="InterPro" id="IPR036388">
    <property type="entry name" value="WH-like_DNA-bd_sf"/>
</dbReference>
<dbReference type="Pfam" id="PF09382">
    <property type="entry name" value="RQC"/>
    <property type="match status" value="1"/>
</dbReference>
<protein>
    <submittedName>
        <fullName evidence="3">Superfamily II DNA helicase</fullName>
    </submittedName>
</protein>
<dbReference type="InterPro" id="IPR018982">
    <property type="entry name" value="RQC_domain"/>
</dbReference>
<evidence type="ECO:0000313" key="4">
    <source>
        <dbReference type="Proteomes" id="UP000198312"/>
    </source>
</evidence>
<name>A0A220TYH5_9BACI</name>
<dbReference type="KEGG" id="vil:CFK37_00355"/>
<keyword evidence="4" id="KW-1185">Reference proteome</keyword>
<keyword evidence="3" id="KW-0347">Helicase</keyword>
<dbReference type="GO" id="GO:0006281">
    <property type="term" value="P:DNA repair"/>
    <property type="evidence" value="ECO:0007669"/>
    <property type="project" value="InterPro"/>
</dbReference>
<dbReference type="Pfam" id="PF13451">
    <property type="entry name" value="zf_Tbcl"/>
    <property type="match status" value="1"/>
</dbReference>
<dbReference type="Proteomes" id="UP000198312">
    <property type="component" value="Chromosome"/>
</dbReference>
<dbReference type="Gene3D" id="1.10.10.10">
    <property type="entry name" value="Winged helix-like DNA-binding domain superfamily/Winged helix DNA-binding domain"/>
    <property type="match status" value="1"/>
</dbReference>
<dbReference type="GO" id="GO:0043138">
    <property type="term" value="F:3'-5' DNA helicase activity"/>
    <property type="evidence" value="ECO:0007669"/>
    <property type="project" value="InterPro"/>
</dbReference>
<evidence type="ECO:0000313" key="3">
    <source>
        <dbReference type="EMBL" id="ASK60766.1"/>
    </source>
</evidence>
<reference evidence="3 4" key="1">
    <citation type="submission" date="2017-07" db="EMBL/GenBank/DDBJ databases">
        <title>Virgibacillus sp. LM2416.</title>
        <authorList>
            <person name="Tak E.J."/>
            <person name="Bae J.-W."/>
        </authorList>
    </citation>
    <scope>NUCLEOTIDE SEQUENCE [LARGE SCALE GENOMIC DNA]</scope>
    <source>
        <strain evidence="3 4">LM2416</strain>
    </source>
</reference>
<dbReference type="OrthoDB" id="9814785at2"/>
<accession>A0A220TYH5</accession>
<keyword evidence="3" id="KW-0067">ATP-binding</keyword>
<gene>
    <name evidence="3" type="ORF">CFK37_00355</name>
</gene>